<evidence type="ECO:0000256" key="1">
    <source>
        <dbReference type="PROSITE-ProRule" id="PRU00339"/>
    </source>
</evidence>
<organism evidence="2 3">
    <name type="scientific">Tropicimonas isoalkanivorans</name>
    <dbReference type="NCBI Taxonomy" id="441112"/>
    <lineage>
        <taxon>Bacteria</taxon>
        <taxon>Pseudomonadati</taxon>
        <taxon>Pseudomonadota</taxon>
        <taxon>Alphaproteobacteria</taxon>
        <taxon>Rhodobacterales</taxon>
        <taxon>Roseobacteraceae</taxon>
        <taxon>Tropicimonas</taxon>
    </lineage>
</organism>
<gene>
    <name evidence="2" type="ORF">SAMN04488094_104171</name>
</gene>
<dbReference type="Pfam" id="PF13432">
    <property type="entry name" value="TPR_16"/>
    <property type="match status" value="1"/>
</dbReference>
<keyword evidence="1" id="KW-0802">TPR repeat</keyword>
<keyword evidence="3" id="KW-1185">Reference proteome</keyword>
<dbReference type="STRING" id="441112.SAMN04488094_104171"/>
<dbReference type="Gene3D" id="1.25.40.10">
    <property type="entry name" value="Tetratricopeptide repeat domain"/>
    <property type="match status" value="1"/>
</dbReference>
<dbReference type="InterPro" id="IPR019734">
    <property type="entry name" value="TPR_rpt"/>
</dbReference>
<reference evidence="2 3" key="1">
    <citation type="submission" date="2016-10" db="EMBL/GenBank/DDBJ databases">
        <authorList>
            <person name="de Groot N.N."/>
        </authorList>
    </citation>
    <scope>NUCLEOTIDE SEQUENCE [LARGE SCALE GENOMIC DNA]</scope>
    <source>
        <strain evidence="2 3">DSM 19548</strain>
    </source>
</reference>
<evidence type="ECO:0000313" key="2">
    <source>
        <dbReference type="EMBL" id="SFC38171.1"/>
    </source>
</evidence>
<dbReference type="PROSITE" id="PS50005">
    <property type="entry name" value="TPR"/>
    <property type="match status" value="1"/>
</dbReference>
<dbReference type="InterPro" id="IPR011990">
    <property type="entry name" value="TPR-like_helical_dom_sf"/>
</dbReference>
<dbReference type="EMBL" id="FOLG01000004">
    <property type="protein sequence ID" value="SFC38171.1"/>
    <property type="molecule type" value="Genomic_DNA"/>
</dbReference>
<proteinExistence type="predicted"/>
<dbReference type="AlphaFoldDB" id="A0A1I1IQH6"/>
<sequence length="234" mass="25317">MHPGAASHLPHLALIAQSFPKPPWRRHAFGQKCPTMPANRHQGRPTQRLSALVCALCLAVSACDKDDERLQPLNQGPALPKGVQGTETAVDGLVVGHRLMEAGEYELALKEYLRAAADYGLNVDVLSALGSANLKLGRLGQAEKLLRRAIEEDETFAPAWNNLGVVLVERGEVGEAARVFQTAFALDSGQSAEIRENLSAALENLQNPAYTAENTNTFELVRRGSGTYRILSTP</sequence>
<feature type="repeat" description="TPR" evidence="1">
    <location>
        <begin position="157"/>
        <end position="190"/>
    </location>
</feature>
<dbReference type="SMART" id="SM00028">
    <property type="entry name" value="TPR"/>
    <property type="match status" value="2"/>
</dbReference>
<evidence type="ECO:0000313" key="3">
    <source>
        <dbReference type="Proteomes" id="UP000198728"/>
    </source>
</evidence>
<name>A0A1I1IQH6_9RHOB</name>
<protein>
    <submittedName>
        <fullName evidence="2">TPR repeat-containing protein</fullName>
    </submittedName>
</protein>
<dbReference type="Proteomes" id="UP000198728">
    <property type="component" value="Unassembled WGS sequence"/>
</dbReference>
<accession>A0A1I1IQH6</accession>
<dbReference type="SUPFAM" id="SSF48452">
    <property type="entry name" value="TPR-like"/>
    <property type="match status" value="1"/>
</dbReference>